<sequence>MKSGLLLLQLLGLSIAISWAIRNLGPRFPLPATDAVALSLVLLPPLLLGIALAWRWRSLAIAANSDKANPQPADQAEG</sequence>
<evidence type="ECO:0000256" key="1">
    <source>
        <dbReference type="SAM" id="Phobius"/>
    </source>
</evidence>
<evidence type="ECO:0000313" key="3">
    <source>
        <dbReference type="Proteomes" id="UP000267249"/>
    </source>
</evidence>
<evidence type="ECO:0000313" key="2">
    <source>
        <dbReference type="EMBL" id="AZB71786.1"/>
    </source>
</evidence>
<keyword evidence="1" id="KW-0812">Transmembrane</keyword>
<keyword evidence="1" id="KW-1133">Transmembrane helix</keyword>
<protein>
    <submittedName>
        <fullName evidence="2">Uncharacterized protein</fullName>
    </submittedName>
</protein>
<dbReference type="EMBL" id="CP030139">
    <property type="protein sequence ID" value="AZB71786.1"/>
    <property type="molecule type" value="Genomic_DNA"/>
</dbReference>
<feature type="transmembrane region" description="Helical" evidence="1">
    <location>
        <begin position="36"/>
        <end position="54"/>
    </location>
</feature>
<dbReference type="Proteomes" id="UP000267249">
    <property type="component" value="Chromosome"/>
</dbReference>
<proteinExistence type="predicted"/>
<dbReference type="AlphaFoldDB" id="A0AAN1QM34"/>
<keyword evidence="1" id="KW-0472">Membrane</keyword>
<dbReference type="RefSeq" id="WP_208675391.1">
    <property type="nucleotide sequence ID" value="NZ_CP030139.2"/>
</dbReference>
<name>A0AAN1QM34_SYNEL</name>
<organism evidence="2 3">
    <name type="scientific">Synechococcus elongatus PCC 11801</name>
    <dbReference type="NCBI Taxonomy" id="2219813"/>
    <lineage>
        <taxon>Bacteria</taxon>
        <taxon>Bacillati</taxon>
        <taxon>Cyanobacteriota</taxon>
        <taxon>Cyanophyceae</taxon>
        <taxon>Synechococcales</taxon>
        <taxon>Synechococcaceae</taxon>
        <taxon>Synechococcus</taxon>
    </lineage>
</organism>
<gene>
    <name evidence="2" type="ORF">DOP62_02750</name>
</gene>
<accession>A0AAN1QM34</accession>
<reference evidence="2 3" key="1">
    <citation type="journal article" date="2018" name="Sci. Rep.">
        <title>Genome Features and Biochemical Characteristics of a Robust, Fast Growing and Naturally Transformable Cyanobacterium Synechococcus elongatus PCC 11801 Isolated from India.</title>
        <authorList>
            <person name="Jaiswal D."/>
            <person name="Sengupta A."/>
            <person name="Sohoni S."/>
            <person name="Sengupta S."/>
            <person name="Phadnavis A.G."/>
            <person name="Pakrasi H.B."/>
            <person name="Wangikar P.P."/>
        </authorList>
    </citation>
    <scope>NUCLEOTIDE SEQUENCE [LARGE SCALE GENOMIC DNA]</scope>
    <source>
        <strain evidence="2 3">PCC 11801</strain>
    </source>
</reference>